<dbReference type="InterPro" id="IPR036390">
    <property type="entry name" value="WH_DNA-bd_sf"/>
</dbReference>
<dbReference type="SUPFAM" id="SSF46785">
    <property type="entry name" value="Winged helix' DNA-binding domain"/>
    <property type="match status" value="1"/>
</dbReference>
<evidence type="ECO:0000313" key="5">
    <source>
        <dbReference type="EMBL" id="REF97716.1"/>
    </source>
</evidence>
<dbReference type="SMART" id="SM00418">
    <property type="entry name" value="HTH_ARSR"/>
    <property type="match status" value="1"/>
</dbReference>
<dbReference type="GO" id="GO:0003677">
    <property type="term" value="F:DNA binding"/>
    <property type="evidence" value="ECO:0007669"/>
    <property type="project" value="UniProtKB-KW"/>
</dbReference>
<dbReference type="InterPro" id="IPR001845">
    <property type="entry name" value="HTH_ArsR_DNA-bd_dom"/>
</dbReference>
<protein>
    <submittedName>
        <fullName evidence="5">ArsR family transcriptional regulator</fullName>
    </submittedName>
</protein>
<keyword evidence="6" id="KW-1185">Reference proteome</keyword>
<dbReference type="Gene3D" id="1.10.10.10">
    <property type="entry name" value="Winged helix-like DNA-binding domain superfamily/Winged helix DNA-binding domain"/>
    <property type="match status" value="1"/>
</dbReference>
<dbReference type="PANTHER" id="PTHR43132">
    <property type="entry name" value="ARSENICAL RESISTANCE OPERON REPRESSOR ARSR-RELATED"/>
    <property type="match status" value="1"/>
</dbReference>
<keyword evidence="2" id="KW-0238">DNA-binding</keyword>
<dbReference type="Pfam" id="PF12840">
    <property type="entry name" value="HTH_20"/>
    <property type="match status" value="1"/>
</dbReference>
<dbReference type="InterPro" id="IPR011991">
    <property type="entry name" value="ArsR-like_HTH"/>
</dbReference>
<dbReference type="EMBL" id="QUMQ01000001">
    <property type="protein sequence ID" value="REF97716.1"/>
    <property type="molecule type" value="Genomic_DNA"/>
</dbReference>
<dbReference type="PANTHER" id="PTHR43132:SF6">
    <property type="entry name" value="HTH-TYPE TRANSCRIPTIONAL REPRESSOR CZRA"/>
    <property type="match status" value="1"/>
</dbReference>
<dbReference type="PROSITE" id="PS50987">
    <property type="entry name" value="HTH_ARSR_2"/>
    <property type="match status" value="1"/>
</dbReference>
<gene>
    <name evidence="5" type="ORF">DFJ67_3720</name>
</gene>
<comment type="caution">
    <text evidence="5">The sequence shown here is derived from an EMBL/GenBank/DDBJ whole genome shotgun (WGS) entry which is preliminary data.</text>
</comment>
<keyword evidence="1" id="KW-0805">Transcription regulation</keyword>
<dbReference type="RefSeq" id="WP_116069125.1">
    <property type="nucleotide sequence ID" value="NZ_BONB01000041.1"/>
</dbReference>
<dbReference type="AlphaFoldDB" id="A0A3D9ZJW0"/>
<dbReference type="Proteomes" id="UP000256913">
    <property type="component" value="Unassembled WGS sequence"/>
</dbReference>
<evidence type="ECO:0000256" key="1">
    <source>
        <dbReference type="ARBA" id="ARBA00023015"/>
    </source>
</evidence>
<dbReference type="OrthoDB" id="3542816at2"/>
<dbReference type="GO" id="GO:0003700">
    <property type="term" value="F:DNA-binding transcription factor activity"/>
    <property type="evidence" value="ECO:0007669"/>
    <property type="project" value="InterPro"/>
</dbReference>
<proteinExistence type="predicted"/>
<accession>A0A3D9ZJW0</accession>
<organism evidence="5 6">
    <name type="scientific">Asanoa ferruginea</name>
    <dbReference type="NCBI Taxonomy" id="53367"/>
    <lineage>
        <taxon>Bacteria</taxon>
        <taxon>Bacillati</taxon>
        <taxon>Actinomycetota</taxon>
        <taxon>Actinomycetes</taxon>
        <taxon>Micromonosporales</taxon>
        <taxon>Micromonosporaceae</taxon>
        <taxon>Asanoa</taxon>
    </lineage>
</organism>
<dbReference type="InterPro" id="IPR051011">
    <property type="entry name" value="Metal_resp_trans_reg"/>
</dbReference>
<evidence type="ECO:0000259" key="4">
    <source>
        <dbReference type="PROSITE" id="PS50987"/>
    </source>
</evidence>
<sequence length="334" mass="35339">MTVVKVDPTDLANTRFALSPMVELVGALMVLANPGPPAAWQAPWVTRHRPVFDAVAATEPTLAALLATMRGARWTPDFLVPPPSGMDTTFAAELARVRETPIERVHRDLELTALAGPHNAGRLGRARRPPPEAFTAPDTLDRLAGALETLWSRAFAADWPVRRALLERDVVQRAGRLATYGWASALSGLRPGFRWRDDGEIEINDWDSPPYVVGGAGLVLVPGGFGKGWISADPDAGYALVYPARGIAAPTDTPAPDGLDRLVGPARARLLRALAEPASTTHLVGALGMTLGAVGDHLAVLRAAGLVTRARSGRSVLYRLTPLGAALAAAPAEP</sequence>
<evidence type="ECO:0000313" key="6">
    <source>
        <dbReference type="Proteomes" id="UP000256913"/>
    </source>
</evidence>
<feature type="domain" description="HTH arsR-type" evidence="4">
    <location>
        <begin position="247"/>
        <end position="334"/>
    </location>
</feature>
<dbReference type="CDD" id="cd00090">
    <property type="entry name" value="HTH_ARSR"/>
    <property type="match status" value="1"/>
</dbReference>
<evidence type="ECO:0000256" key="3">
    <source>
        <dbReference type="ARBA" id="ARBA00023163"/>
    </source>
</evidence>
<dbReference type="InterPro" id="IPR036388">
    <property type="entry name" value="WH-like_DNA-bd_sf"/>
</dbReference>
<name>A0A3D9ZJW0_9ACTN</name>
<keyword evidence="3" id="KW-0804">Transcription</keyword>
<dbReference type="PRINTS" id="PR00778">
    <property type="entry name" value="HTHARSR"/>
</dbReference>
<evidence type="ECO:0000256" key="2">
    <source>
        <dbReference type="ARBA" id="ARBA00023125"/>
    </source>
</evidence>
<reference evidence="5 6" key="1">
    <citation type="submission" date="2018-08" db="EMBL/GenBank/DDBJ databases">
        <title>Sequencing the genomes of 1000 actinobacteria strains.</title>
        <authorList>
            <person name="Klenk H.-P."/>
        </authorList>
    </citation>
    <scope>NUCLEOTIDE SEQUENCE [LARGE SCALE GENOMIC DNA]</scope>
    <source>
        <strain evidence="5 6">DSM 44099</strain>
    </source>
</reference>